<keyword evidence="4 9" id="KW-1003">Cell membrane</keyword>
<evidence type="ECO:0000256" key="6">
    <source>
        <dbReference type="ARBA" id="ARBA00022989"/>
    </source>
</evidence>
<keyword evidence="7 9" id="KW-0472">Membrane</keyword>
<comment type="caution">
    <text evidence="10">The sequence shown here is derived from an EMBL/GenBank/DDBJ whole genome shotgun (WGS) entry which is preliminary data.</text>
</comment>
<dbReference type="InterPro" id="IPR002191">
    <property type="entry name" value="Bac_export_3"/>
</dbReference>
<evidence type="ECO:0000313" key="10">
    <source>
        <dbReference type="EMBL" id="MZR30604.1"/>
    </source>
</evidence>
<dbReference type="GO" id="GO:0005886">
    <property type="term" value="C:plasma membrane"/>
    <property type="evidence" value="ECO:0007669"/>
    <property type="project" value="UniProtKB-SubCell"/>
</dbReference>
<keyword evidence="6 9" id="KW-1133">Transmembrane helix</keyword>
<dbReference type="GO" id="GO:0044780">
    <property type="term" value="P:bacterial-type flagellum assembly"/>
    <property type="evidence" value="ECO:0007669"/>
    <property type="project" value="InterPro"/>
</dbReference>
<dbReference type="Pfam" id="PF01313">
    <property type="entry name" value="Bac_export_3"/>
    <property type="match status" value="1"/>
</dbReference>
<comment type="similarity">
    <text evidence="2 9">Belongs to the FliQ/MopD/SpaQ family.</text>
</comment>
<keyword evidence="8 9" id="KW-0975">Bacterial flagellum</keyword>
<evidence type="ECO:0000256" key="9">
    <source>
        <dbReference type="RuleBase" id="RU364090"/>
    </source>
</evidence>
<keyword evidence="10" id="KW-0969">Cilium</keyword>
<proteinExistence type="inferred from homology"/>
<dbReference type="PANTHER" id="PTHR34040:SF2">
    <property type="entry name" value="FLAGELLAR BIOSYNTHETIC PROTEIN FLIQ"/>
    <property type="match status" value="1"/>
</dbReference>
<dbReference type="EMBL" id="WTUW01000002">
    <property type="protein sequence ID" value="MZR30604.1"/>
    <property type="molecule type" value="Genomic_DNA"/>
</dbReference>
<dbReference type="PIRSF" id="PIRSF004669">
    <property type="entry name" value="FliQ"/>
    <property type="match status" value="1"/>
</dbReference>
<keyword evidence="10" id="KW-0282">Flagellum</keyword>
<dbReference type="Proteomes" id="UP000476030">
    <property type="component" value="Unassembled WGS sequence"/>
</dbReference>
<keyword evidence="5 9" id="KW-0812">Transmembrane</keyword>
<evidence type="ECO:0000256" key="1">
    <source>
        <dbReference type="ARBA" id="ARBA00004651"/>
    </source>
</evidence>
<dbReference type="PANTHER" id="PTHR34040">
    <property type="entry name" value="FLAGELLAR BIOSYNTHETIC PROTEIN FLIQ"/>
    <property type="match status" value="1"/>
</dbReference>
<evidence type="ECO:0000256" key="3">
    <source>
        <dbReference type="ARBA" id="ARBA00021718"/>
    </source>
</evidence>
<evidence type="ECO:0000256" key="5">
    <source>
        <dbReference type="ARBA" id="ARBA00022692"/>
    </source>
</evidence>
<evidence type="ECO:0000256" key="2">
    <source>
        <dbReference type="ARBA" id="ARBA00006156"/>
    </source>
</evidence>
<keyword evidence="11" id="KW-1185">Reference proteome</keyword>
<evidence type="ECO:0000256" key="4">
    <source>
        <dbReference type="ARBA" id="ARBA00022475"/>
    </source>
</evidence>
<feature type="transmembrane region" description="Helical" evidence="9">
    <location>
        <begin position="50"/>
        <end position="70"/>
    </location>
</feature>
<keyword evidence="10" id="KW-0966">Cell projection</keyword>
<name>A0A6L8W7W5_9PROT</name>
<evidence type="ECO:0000313" key="11">
    <source>
        <dbReference type="Proteomes" id="UP000476030"/>
    </source>
</evidence>
<comment type="subcellular location">
    <subcellularLocation>
        <location evidence="1 9">Cell membrane</location>
        <topology evidence="1">Multi-pass membrane protein</topology>
    </subcellularLocation>
    <subcellularLocation>
        <location evidence="9">Bacterial flagellum basal body</location>
    </subcellularLocation>
</comment>
<organism evidence="10 11">
    <name type="scientific">Sneathiella litorea</name>
    <dbReference type="NCBI Taxonomy" id="2606216"/>
    <lineage>
        <taxon>Bacteria</taxon>
        <taxon>Pseudomonadati</taxon>
        <taxon>Pseudomonadota</taxon>
        <taxon>Alphaproteobacteria</taxon>
        <taxon>Sneathiellales</taxon>
        <taxon>Sneathiellaceae</taxon>
        <taxon>Sneathiella</taxon>
    </lineage>
</organism>
<dbReference type="NCBIfam" id="NF004671">
    <property type="entry name" value="PRK06010.1"/>
    <property type="match status" value="1"/>
</dbReference>
<dbReference type="AlphaFoldDB" id="A0A6L8W7W5"/>
<evidence type="ECO:0000256" key="8">
    <source>
        <dbReference type="ARBA" id="ARBA00023143"/>
    </source>
</evidence>
<comment type="function">
    <text evidence="9">Role in flagellar biosynthesis.</text>
</comment>
<dbReference type="InterPro" id="IPR006305">
    <property type="entry name" value="FliQ"/>
</dbReference>
<protein>
    <recommendedName>
        <fullName evidence="3 9">Flagellar biosynthetic protein FliQ</fullName>
    </recommendedName>
</protein>
<dbReference type="PRINTS" id="PR00952">
    <property type="entry name" value="TYPE3IMQPROT"/>
</dbReference>
<sequence length="87" mass="9394">MTPADVVDVVREAIWVLLAVAAPVMLVALGVGLVIALIQALTQVQEMTLVFVPKILAIFLSLIIFMPFMITSMIGLMEQIAQRISGV</sequence>
<dbReference type="GO" id="GO:0009425">
    <property type="term" value="C:bacterial-type flagellum basal body"/>
    <property type="evidence" value="ECO:0007669"/>
    <property type="project" value="UniProtKB-SubCell"/>
</dbReference>
<evidence type="ECO:0000256" key="7">
    <source>
        <dbReference type="ARBA" id="ARBA00023136"/>
    </source>
</evidence>
<accession>A0A6L8W7W5</accession>
<dbReference type="NCBIfam" id="TIGR01402">
    <property type="entry name" value="fliQ"/>
    <property type="match status" value="1"/>
</dbReference>
<gene>
    <name evidence="9 10" type="primary">fliQ</name>
    <name evidence="10" type="ORF">GQE98_08155</name>
</gene>
<dbReference type="GO" id="GO:0009306">
    <property type="term" value="P:protein secretion"/>
    <property type="evidence" value="ECO:0007669"/>
    <property type="project" value="InterPro"/>
</dbReference>
<feature type="transmembrane region" description="Helical" evidence="9">
    <location>
        <begin position="13"/>
        <end position="38"/>
    </location>
</feature>
<reference evidence="10 11" key="1">
    <citation type="submission" date="2019-12" db="EMBL/GenBank/DDBJ databases">
        <title>Snethiella sp. nov. sp. isolated from sea sand.</title>
        <authorList>
            <person name="Kim J."/>
            <person name="Jeong S.E."/>
            <person name="Jung H.S."/>
            <person name="Jeon C.O."/>
        </authorList>
    </citation>
    <scope>NUCLEOTIDE SEQUENCE [LARGE SCALE GENOMIC DNA]</scope>
    <source>
        <strain evidence="10 11">DP05</strain>
    </source>
</reference>
<dbReference type="RefSeq" id="WP_161315171.1">
    <property type="nucleotide sequence ID" value="NZ_WTUW01000002.1"/>
</dbReference>